<dbReference type="InterPro" id="IPR036515">
    <property type="entry name" value="Transposase_17_sf"/>
</dbReference>
<organism evidence="3 4">
    <name type="scientific">Streptomyces hebeiensis</name>
    <dbReference type="NCBI Taxonomy" id="229486"/>
    <lineage>
        <taxon>Bacteria</taxon>
        <taxon>Bacillati</taxon>
        <taxon>Actinomycetota</taxon>
        <taxon>Actinomycetes</taxon>
        <taxon>Kitasatosporales</taxon>
        <taxon>Streptomycetaceae</taxon>
        <taxon>Streptomyces</taxon>
    </lineage>
</organism>
<gene>
    <name evidence="3" type="ORF">GCM10009654_64860</name>
</gene>
<dbReference type="Pfam" id="PF01797">
    <property type="entry name" value="Y1_Tnp"/>
    <property type="match status" value="1"/>
</dbReference>
<sequence>MRNVCTDFGADLTEFNGEEDHVHLLVHCPPKIALSALVNSLKYIEQQKHPLQPTGQSSPETGSPPRPKAGIPSEERMEFACAPPRLVSWPVHPGPACHTKAVA</sequence>
<reference evidence="3 4" key="1">
    <citation type="journal article" date="2019" name="Int. J. Syst. Evol. Microbiol.">
        <title>The Global Catalogue of Microorganisms (GCM) 10K type strain sequencing project: providing services to taxonomists for standard genome sequencing and annotation.</title>
        <authorList>
            <consortium name="The Broad Institute Genomics Platform"/>
            <consortium name="The Broad Institute Genome Sequencing Center for Infectious Disease"/>
            <person name="Wu L."/>
            <person name="Ma J."/>
        </authorList>
    </citation>
    <scope>NUCLEOTIDE SEQUENCE [LARGE SCALE GENOMIC DNA]</scope>
    <source>
        <strain evidence="3 4">JCM 12696</strain>
    </source>
</reference>
<protein>
    <recommendedName>
        <fullName evidence="2">Transposase IS200-like domain-containing protein</fullName>
    </recommendedName>
</protein>
<evidence type="ECO:0000313" key="4">
    <source>
        <dbReference type="Proteomes" id="UP001501371"/>
    </source>
</evidence>
<dbReference type="EMBL" id="BAAAKV010000100">
    <property type="protein sequence ID" value="GAA1199314.1"/>
    <property type="molecule type" value="Genomic_DNA"/>
</dbReference>
<dbReference type="Proteomes" id="UP001501371">
    <property type="component" value="Unassembled WGS sequence"/>
</dbReference>
<dbReference type="SUPFAM" id="SSF143422">
    <property type="entry name" value="Transposase IS200-like"/>
    <property type="match status" value="1"/>
</dbReference>
<evidence type="ECO:0000256" key="1">
    <source>
        <dbReference type="SAM" id="MobiDB-lite"/>
    </source>
</evidence>
<name>A0ABN1V8F8_9ACTN</name>
<dbReference type="InterPro" id="IPR002686">
    <property type="entry name" value="Transposase_17"/>
</dbReference>
<dbReference type="Gene3D" id="3.30.70.1290">
    <property type="entry name" value="Transposase IS200-like"/>
    <property type="match status" value="1"/>
</dbReference>
<proteinExistence type="predicted"/>
<keyword evidence="4" id="KW-1185">Reference proteome</keyword>
<feature type="domain" description="Transposase IS200-like" evidence="2">
    <location>
        <begin position="1"/>
        <end position="44"/>
    </location>
</feature>
<evidence type="ECO:0000259" key="2">
    <source>
        <dbReference type="Pfam" id="PF01797"/>
    </source>
</evidence>
<comment type="caution">
    <text evidence="3">The sequence shown here is derived from an EMBL/GenBank/DDBJ whole genome shotgun (WGS) entry which is preliminary data.</text>
</comment>
<feature type="region of interest" description="Disordered" evidence="1">
    <location>
        <begin position="45"/>
        <end position="76"/>
    </location>
</feature>
<evidence type="ECO:0000313" key="3">
    <source>
        <dbReference type="EMBL" id="GAA1199314.1"/>
    </source>
</evidence>
<accession>A0ABN1V8F8</accession>